<dbReference type="NCBIfam" id="TIGR03469">
    <property type="entry name" value="HpnB"/>
    <property type="match status" value="1"/>
</dbReference>
<dbReference type="Gene3D" id="3.90.550.10">
    <property type="entry name" value="Spore Coat Polysaccharide Biosynthesis Protein SpsA, Chain A"/>
    <property type="match status" value="1"/>
</dbReference>
<feature type="region of interest" description="Disordered" evidence="1">
    <location>
        <begin position="371"/>
        <end position="392"/>
    </location>
</feature>
<keyword evidence="2" id="KW-1133">Transmembrane helix</keyword>
<sequence length="392" mass="42883">MTMVLVLAISSLVAWLYLLIAHHRFWRADQRLEAAKALDHWPHITAIIPARNEAESIARCLTGLLEQTYQGQFDLVLVDDNSSDDTKAIAQQTAMEHGAEDRLTIVSAPPLAAGWTGKLWALSHGVAAAGKKADFLWLTDADALHGPDVLAQLVSKTQTDGVDLASLMIRLRTKSLWERWIVPAFIFFFQMLYPFPAINDPRKKHAGAAGGCILVRRDRLEAAGGIAAIRTALIDDCTLARKIQDAGGRLWLGLAKDSYSLRGSDGLMPLWVMVKRTAFTQLHYSTLLLLATLLGLSLVFLVPPALTVVAIVTGQWSLAGIAGLAWLLMTIAYAPTLRDYGQSPIKGLFLPIIAALYTAMTLHSAIDHWRGKGSHWKGRDYSADGETTRTGT</sequence>
<keyword evidence="5" id="KW-1185">Reference proteome</keyword>
<evidence type="ECO:0000313" key="5">
    <source>
        <dbReference type="Proteomes" id="UP000325187"/>
    </source>
</evidence>
<dbReference type="RefSeq" id="WP_150001532.1">
    <property type="nucleotide sequence ID" value="NZ_BKCM01000001.1"/>
</dbReference>
<comment type="caution">
    <text evidence="4">The sequence shown here is derived from an EMBL/GenBank/DDBJ whole genome shotgun (WGS) entry which is preliminary data.</text>
</comment>
<feature type="transmembrane region" description="Helical" evidence="2">
    <location>
        <begin position="347"/>
        <end position="366"/>
    </location>
</feature>
<evidence type="ECO:0000259" key="3">
    <source>
        <dbReference type="Pfam" id="PF00535"/>
    </source>
</evidence>
<dbReference type="Pfam" id="PF00535">
    <property type="entry name" value="Glycos_transf_2"/>
    <property type="match status" value="1"/>
</dbReference>
<name>A0A5A7MV62_9PROT</name>
<evidence type="ECO:0000256" key="1">
    <source>
        <dbReference type="SAM" id="MobiDB-lite"/>
    </source>
</evidence>
<feature type="transmembrane region" description="Helical" evidence="2">
    <location>
        <begin position="314"/>
        <end position="335"/>
    </location>
</feature>
<keyword evidence="2" id="KW-0472">Membrane</keyword>
<evidence type="ECO:0000256" key="2">
    <source>
        <dbReference type="SAM" id="Phobius"/>
    </source>
</evidence>
<protein>
    <recommendedName>
        <fullName evidence="3">Glycosyltransferase 2-like domain-containing protein</fullName>
    </recommendedName>
</protein>
<dbReference type="InterPro" id="IPR029044">
    <property type="entry name" value="Nucleotide-diphossugar_trans"/>
</dbReference>
<dbReference type="InterPro" id="IPR017832">
    <property type="entry name" value="Glyco_trans_2_hopen-assoc_HpnB"/>
</dbReference>
<feature type="domain" description="Glycosyltransferase 2-like" evidence="3">
    <location>
        <begin position="46"/>
        <end position="220"/>
    </location>
</feature>
<dbReference type="Proteomes" id="UP000325187">
    <property type="component" value="Unassembled WGS sequence"/>
</dbReference>
<proteinExistence type="predicted"/>
<feature type="transmembrane region" description="Helical" evidence="2">
    <location>
        <begin position="282"/>
        <end position="302"/>
    </location>
</feature>
<keyword evidence="2" id="KW-0812">Transmembrane</keyword>
<dbReference type="SUPFAM" id="SSF53448">
    <property type="entry name" value="Nucleotide-diphospho-sugar transferases"/>
    <property type="match status" value="1"/>
</dbReference>
<evidence type="ECO:0000313" key="4">
    <source>
        <dbReference type="EMBL" id="GEQ99464.1"/>
    </source>
</evidence>
<gene>
    <name evidence="4" type="ORF">JCM17845_00880</name>
</gene>
<dbReference type="PANTHER" id="PTHR43646:SF3">
    <property type="entry name" value="SLR1566 PROTEIN"/>
    <property type="match status" value="1"/>
</dbReference>
<reference evidence="4 5" key="1">
    <citation type="submission" date="2019-09" db="EMBL/GenBank/DDBJ databases">
        <title>NBRP : Genome information of microbial organism related human and environment.</title>
        <authorList>
            <person name="Hattori M."/>
            <person name="Oshima K."/>
            <person name="Inaba H."/>
            <person name="Suda W."/>
            <person name="Sakamoto M."/>
            <person name="Iino T."/>
            <person name="Kitahara M."/>
            <person name="Oshida Y."/>
            <person name="Iida T."/>
            <person name="Kudo T."/>
            <person name="Itoh T."/>
            <person name="Ohkuma M."/>
        </authorList>
    </citation>
    <scope>NUCLEOTIDE SEQUENCE [LARGE SCALE GENOMIC DNA]</scope>
    <source>
        <strain evidence="4 5">Mie-1</strain>
    </source>
</reference>
<dbReference type="EMBL" id="BKCM01000001">
    <property type="protein sequence ID" value="GEQ99464.1"/>
    <property type="molecule type" value="Genomic_DNA"/>
</dbReference>
<dbReference type="InterPro" id="IPR001173">
    <property type="entry name" value="Glyco_trans_2-like"/>
</dbReference>
<accession>A0A5A7MV62</accession>
<dbReference type="AlphaFoldDB" id="A0A5A7MV62"/>
<organism evidence="4 5">
    <name type="scientific">Iodidimonas gelatinilytica</name>
    <dbReference type="NCBI Taxonomy" id="1236966"/>
    <lineage>
        <taxon>Bacteria</taxon>
        <taxon>Pseudomonadati</taxon>
        <taxon>Pseudomonadota</taxon>
        <taxon>Alphaproteobacteria</taxon>
        <taxon>Iodidimonadales</taxon>
        <taxon>Iodidimonadaceae</taxon>
        <taxon>Iodidimonas</taxon>
    </lineage>
</organism>
<dbReference type="PANTHER" id="PTHR43646">
    <property type="entry name" value="GLYCOSYLTRANSFERASE"/>
    <property type="match status" value="1"/>
</dbReference>
<feature type="transmembrane region" description="Helical" evidence="2">
    <location>
        <begin position="176"/>
        <end position="195"/>
    </location>
</feature>